<keyword evidence="4 6" id="KW-0067">ATP-binding</keyword>
<dbReference type="InterPro" id="IPR003593">
    <property type="entry name" value="AAA+_ATPase"/>
</dbReference>
<dbReference type="PROSITE" id="PS50893">
    <property type="entry name" value="ABC_TRANSPORTER_2"/>
    <property type="match status" value="1"/>
</dbReference>
<sequence length="306" mass="33911">MRVIECDGLTKEYKDHKALKNVTFSIDNIGCIGFLGGNGAGKTTTIRVLTGLAAPTAGKVKVVGYDVVTERNKVTSEVGYCPQIPAFYNYMTAVEWMHWVGKLYGLDKHTIAQRTDELLELCGINEARNRPISGYSGGMKQRLGIAQALIHNPKLLVLDEPVSALDPMGRHDVLLLIEKLKRHMTVFMSTHILDDVERIADHIVIIKDGTVLLSSSLEELRASHVEPLIEFKLDQEDIDLADVLDGLAWVKEWSQDGGVYKVFANDMPQAKARLPHIVLESGGTLAYYRLSALTLQDIFLKVVNNG</sequence>
<dbReference type="InterPro" id="IPR027417">
    <property type="entry name" value="P-loop_NTPase"/>
</dbReference>
<proteinExistence type="inferred from homology"/>
<gene>
    <name evidence="6" type="primary">yxlF</name>
    <name evidence="6" type="ORF">BPA01_50580</name>
</gene>
<dbReference type="SUPFAM" id="SSF52540">
    <property type="entry name" value="P-loop containing nucleoside triphosphate hydrolases"/>
    <property type="match status" value="1"/>
</dbReference>
<dbReference type="GO" id="GO:0005524">
    <property type="term" value="F:ATP binding"/>
    <property type="evidence" value="ECO:0007669"/>
    <property type="project" value="UniProtKB-KW"/>
</dbReference>
<evidence type="ECO:0000313" key="7">
    <source>
        <dbReference type="Proteomes" id="UP000316882"/>
    </source>
</evidence>
<accession>A0A4Y3PVH0</accession>
<keyword evidence="2" id="KW-0813">Transport</keyword>
<evidence type="ECO:0000259" key="5">
    <source>
        <dbReference type="PROSITE" id="PS50893"/>
    </source>
</evidence>
<evidence type="ECO:0000256" key="3">
    <source>
        <dbReference type="ARBA" id="ARBA00022741"/>
    </source>
</evidence>
<dbReference type="PROSITE" id="PS00211">
    <property type="entry name" value="ABC_TRANSPORTER_1"/>
    <property type="match status" value="1"/>
</dbReference>
<evidence type="ECO:0000256" key="4">
    <source>
        <dbReference type="ARBA" id="ARBA00022840"/>
    </source>
</evidence>
<dbReference type="PANTHER" id="PTHR43335">
    <property type="entry name" value="ABC TRANSPORTER, ATP-BINDING PROTEIN"/>
    <property type="match status" value="1"/>
</dbReference>
<name>A0A4Y3PVH0_BREPA</name>
<dbReference type="STRING" id="54914.AV540_01940"/>
<dbReference type="SMART" id="SM00382">
    <property type="entry name" value="AAA"/>
    <property type="match status" value="1"/>
</dbReference>
<reference evidence="6 7" key="1">
    <citation type="submission" date="2019-06" db="EMBL/GenBank/DDBJ databases">
        <title>Whole genome shotgun sequence of Brevibacillus parabrevis NBRC 12334.</title>
        <authorList>
            <person name="Hosoyama A."/>
            <person name="Uohara A."/>
            <person name="Ohji S."/>
            <person name="Ichikawa N."/>
        </authorList>
    </citation>
    <scope>NUCLEOTIDE SEQUENCE [LARGE SCALE GENOMIC DNA]</scope>
    <source>
        <strain evidence="6 7">NBRC 12334</strain>
    </source>
</reference>
<feature type="domain" description="ABC transporter" evidence="5">
    <location>
        <begin position="4"/>
        <end position="233"/>
    </location>
</feature>
<dbReference type="RefSeq" id="WP_122963280.1">
    <property type="nucleotide sequence ID" value="NZ_BJMH01000042.1"/>
</dbReference>
<keyword evidence="7" id="KW-1185">Reference proteome</keyword>
<dbReference type="GO" id="GO:0016887">
    <property type="term" value="F:ATP hydrolysis activity"/>
    <property type="evidence" value="ECO:0007669"/>
    <property type="project" value="InterPro"/>
</dbReference>
<evidence type="ECO:0000256" key="1">
    <source>
        <dbReference type="ARBA" id="ARBA00005417"/>
    </source>
</evidence>
<dbReference type="Proteomes" id="UP000316882">
    <property type="component" value="Unassembled WGS sequence"/>
</dbReference>
<comment type="similarity">
    <text evidence="1">Belongs to the ABC transporter superfamily.</text>
</comment>
<protein>
    <submittedName>
        <fullName evidence="6">Putative ABC transporter ATP-binding protein YxlF</fullName>
    </submittedName>
</protein>
<keyword evidence="3" id="KW-0547">Nucleotide-binding</keyword>
<dbReference type="PANTHER" id="PTHR43335:SF4">
    <property type="entry name" value="ABC TRANSPORTER, ATP-BINDING PROTEIN"/>
    <property type="match status" value="1"/>
</dbReference>
<dbReference type="CDD" id="cd03230">
    <property type="entry name" value="ABC_DR_subfamily_A"/>
    <property type="match status" value="1"/>
</dbReference>
<dbReference type="EMBL" id="BJMH01000042">
    <property type="protein sequence ID" value="GEB35478.1"/>
    <property type="molecule type" value="Genomic_DNA"/>
</dbReference>
<dbReference type="InterPro" id="IPR017871">
    <property type="entry name" value="ABC_transporter-like_CS"/>
</dbReference>
<organism evidence="6 7">
    <name type="scientific">Brevibacillus parabrevis</name>
    <dbReference type="NCBI Taxonomy" id="54914"/>
    <lineage>
        <taxon>Bacteria</taxon>
        <taxon>Bacillati</taxon>
        <taxon>Bacillota</taxon>
        <taxon>Bacilli</taxon>
        <taxon>Bacillales</taxon>
        <taxon>Paenibacillaceae</taxon>
        <taxon>Brevibacillus</taxon>
    </lineage>
</organism>
<evidence type="ECO:0000256" key="2">
    <source>
        <dbReference type="ARBA" id="ARBA00022448"/>
    </source>
</evidence>
<dbReference type="Pfam" id="PF00005">
    <property type="entry name" value="ABC_tran"/>
    <property type="match status" value="1"/>
</dbReference>
<dbReference type="Gene3D" id="3.40.50.300">
    <property type="entry name" value="P-loop containing nucleotide triphosphate hydrolases"/>
    <property type="match status" value="1"/>
</dbReference>
<dbReference type="GeneID" id="87613266"/>
<comment type="caution">
    <text evidence="6">The sequence shown here is derived from an EMBL/GenBank/DDBJ whole genome shotgun (WGS) entry which is preliminary data.</text>
</comment>
<dbReference type="InterPro" id="IPR003439">
    <property type="entry name" value="ABC_transporter-like_ATP-bd"/>
</dbReference>
<evidence type="ECO:0000313" key="6">
    <source>
        <dbReference type="EMBL" id="GEB35478.1"/>
    </source>
</evidence>
<dbReference type="AlphaFoldDB" id="A0A4Y3PVH0"/>